<dbReference type="Proteomes" id="UP000325690">
    <property type="component" value="Unassembled WGS sequence"/>
</dbReference>
<dbReference type="EMBL" id="ANBP01000053">
    <property type="protein sequence ID" value="KAB7752093.1"/>
    <property type="molecule type" value="Genomic_DNA"/>
</dbReference>
<protein>
    <submittedName>
        <fullName evidence="1">Uncharacterized protein</fullName>
    </submittedName>
</protein>
<reference evidence="1 2" key="1">
    <citation type="submission" date="2012-10" db="EMBL/GenBank/DDBJ databases">
        <title>The draft sequence of the Mycobacterium pheli genome.</title>
        <authorList>
            <person name="Pettersson B.M.F."/>
            <person name="Das S."/>
            <person name="Dasgupta S."/>
            <person name="Bhattacharya A."/>
            <person name="Kirsebom L.A."/>
        </authorList>
    </citation>
    <scope>NUCLEOTIDE SEQUENCE [LARGE SCALE GENOMIC DNA]</scope>
    <source>
        <strain evidence="1 2">CCUG 21000</strain>
    </source>
</reference>
<accession>A0A5N5URB0</accession>
<keyword evidence="2" id="KW-1185">Reference proteome</keyword>
<name>A0A5N5URB0_MYCPH</name>
<proteinExistence type="predicted"/>
<comment type="caution">
    <text evidence="1">The sequence shown here is derived from an EMBL/GenBank/DDBJ whole genome shotgun (WGS) entry which is preliminary data.</text>
</comment>
<dbReference type="AlphaFoldDB" id="A0A5N5URB0"/>
<organism evidence="1 2">
    <name type="scientific">Mycolicibacterium phlei DSM 43239 = CCUG 21000</name>
    <dbReference type="NCBI Taxonomy" id="1226750"/>
    <lineage>
        <taxon>Bacteria</taxon>
        <taxon>Bacillati</taxon>
        <taxon>Actinomycetota</taxon>
        <taxon>Actinomycetes</taxon>
        <taxon>Mycobacteriales</taxon>
        <taxon>Mycobacteriaceae</taxon>
        <taxon>Mycolicibacterium</taxon>
    </lineage>
</organism>
<sequence>MADPQRKHRFHAADRLLRTAGDQYHRGMRIAAFVLASVLSCSIVTTGQAAADPADMCSFSVTPPQLHHGPGGTVMAVTTLTVDSCPGTWQPTKSSVCIAPAGAGGTCTHVYGWGPGRAAVPLTAADGRYEATGRGCARLDLIVEECVPVAPAHATLPLG</sequence>
<gene>
    <name evidence="1" type="ORF">MPHL21000_22365</name>
</gene>
<evidence type="ECO:0000313" key="2">
    <source>
        <dbReference type="Proteomes" id="UP000325690"/>
    </source>
</evidence>
<evidence type="ECO:0000313" key="1">
    <source>
        <dbReference type="EMBL" id="KAB7752093.1"/>
    </source>
</evidence>